<evidence type="ECO:0000256" key="1">
    <source>
        <dbReference type="SAM" id="Phobius"/>
    </source>
</evidence>
<dbReference type="Proteomes" id="UP000724874">
    <property type="component" value="Unassembled WGS sequence"/>
</dbReference>
<keyword evidence="1" id="KW-0812">Transmembrane</keyword>
<dbReference type="AlphaFoldDB" id="A0A9P5NML0"/>
<feature type="transmembrane region" description="Helical" evidence="1">
    <location>
        <begin position="51"/>
        <end position="78"/>
    </location>
</feature>
<reference evidence="2" key="1">
    <citation type="submission" date="2020-11" db="EMBL/GenBank/DDBJ databases">
        <authorList>
            <consortium name="DOE Joint Genome Institute"/>
            <person name="Ahrendt S."/>
            <person name="Riley R."/>
            <person name="Andreopoulos W."/>
            <person name="LaButti K."/>
            <person name="Pangilinan J."/>
            <person name="Ruiz-duenas F.J."/>
            <person name="Barrasa J.M."/>
            <person name="Sanchez-Garcia M."/>
            <person name="Camarero S."/>
            <person name="Miyauchi S."/>
            <person name="Serrano A."/>
            <person name="Linde D."/>
            <person name="Babiker R."/>
            <person name="Drula E."/>
            <person name="Ayuso-Fernandez I."/>
            <person name="Pacheco R."/>
            <person name="Padilla G."/>
            <person name="Ferreira P."/>
            <person name="Barriuso J."/>
            <person name="Kellner H."/>
            <person name="Castanera R."/>
            <person name="Alfaro M."/>
            <person name="Ramirez L."/>
            <person name="Pisabarro A.G."/>
            <person name="Kuo A."/>
            <person name="Tritt A."/>
            <person name="Lipzen A."/>
            <person name="He G."/>
            <person name="Yan M."/>
            <person name="Ng V."/>
            <person name="Cullen D."/>
            <person name="Martin F."/>
            <person name="Rosso M.-N."/>
            <person name="Henrissat B."/>
            <person name="Hibbett D."/>
            <person name="Martinez A.T."/>
            <person name="Grigoriev I.V."/>
        </authorList>
    </citation>
    <scope>NUCLEOTIDE SEQUENCE</scope>
    <source>
        <strain evidence="2">AH 44721</strain>
    </source>
</reference>
<proteinExistence type="predicted"/>
<keyword evidence="3" id="KW-1185">Reference proteome</keyword>
<gene>
    <name evidence="2" type="ORF">CPB84DRAFT_1041561</name>
</gene>
<dbReference type="EMBL" id="JADNYJ010000048">
    <property type="protein sequence ID" value="KAF8900268.1"/>
    <property type="molecule type" value="Genomic_DNA"/>
</dbReference>
<evidence type="ECO:0000313" key="2">
    <source>
        <dbReference type="EMBL" id="KAF8900268.1"/>
    </source>
</evidence>
<comment type="caution">
    <text evidence="2">The sequence shown here is derived from an EMBL/GenBank/DDBJ whole genome shotgun (WGS) entry which is preliminary data.</text>
</comment>
<name>A0A9P5NML0_GYMJU</name>
<organism evidence="2 3">
    <name type="scientific">Gymnopilus junonius</name>
    <name type="common">Spectacular rustgill mushroom</name>
    <name type="synonym">Gymnopilus spectabilis subsp. junonius</name>
    <dbReference type="NCBI Taxonomy" id="109634"/>
    <lineage>
        <taxon>Eukaryota</taxon>
        <taxon>Fungi</taxon>
        <taxon>Dikarya</taxon>
        <taxon>Basidiomycota</taxon>
        <taxon>Agaricomycotina</taxon>
        <taxon>Agaricomycetes</taxon>
        <taxon>Agaricomycetidae</taxon>
        <taxon>Agaricales</taxon>
        <taxon>Agaricineae</taxon>
        <taxon>Hymenogastraceae</taxon>
        <taxon>Gymnopilus</taxon>
    </lineage>
</organism>
<evidence type="ECO:0000313" key="3">
    <source>
        <dbReference type="Proteomes" id="UP000724874"/>
    </source>
</evidence>
<keyword evidence="1" id="KW-0472">Membrane</keyword>
<sequence>MDCMPLKDQQVLLPYFHLISHRLSSLKSLDFLFSCPICAAFRVLIEEEMIMSPACIFTLFVLNGPMFHFLSYAVLFFFQGRRCDSRLLKCLSRKKSNWHKVVQSTLHSLGPQCCHCHLFTGISVNKGSLPFAEQGNLVGKFGGQVLSLIPISVRFTFHGINTHSVFKFLD</sequence>
<keyword evidence="1" id="KW-1133">Transmembrane helix</keyword>
<protein>
    <submittedName>
        <fullName evidence="2">Uncharacterized protein</fullName>
    </submittedName>
</protein>
<accession>A0A9P5NML0</accession>